<dbReference type="AlphaFoldDB" id="A0A9E6PGD2"/>
<evidence type="ECO:0000256" key="1">
    <source>
        <dbReference type="SAM" id="MobiDB-lite"/>
    </source>
</evidence>
<dbReference type="RefSeq" id="WP_186676400.1">
    <property type="nucleotide sequence ID" value="NZ_CP077093.1"/>
</dbReference>
<dbReference type="Proteomes" id="UP000634530">
    <property type="component" value="Chromosome"/>
</dbReference>
<sequence length="93" mass="10432">MSEILPENVEEAEVNHESVNRPTVGANKFAHHRRGGKSEIRFFSVGPDSNDRHPYPGALSISALPCRYGQTVQRDQQKYGSEWIEANPARIKA</sequence>
<protein>
    <submittedName>
        <fullName evidence="2">Uncharacterized protein</fullName>
    </submittedName>
</protein>
<accession>A0A9E6PGD2</accession>
<dbReference type="EMBL" id="CP077093">
    <property type="protein sequence ID" value="QXI25561.1"/>
    <property type="molecule type" value="Genomic_DNA"/>
</dbReference>
<proteinExistence type="predicted"/>
<gene>
    <name evidence="2" type="ORF">HU752_016360</name>
</gene>
<dbReference type="KEGG" id="pvw:HU752_016360"/>
<reference evidence="2 3" key="1">
    <citation type="journal article" date="2020" name="Microorganisms">
        <title>Reliable Identification of Environmental Pseudomonas Isolates Using the rpoD Gene.</title>
        <authorList>
            <consortium name="The Broad Institute Genome Sequencing Platform"/>
            <person name="Girard L."/>
            <person name="Lood C."/>
            <person name="Rokni-Zadeh H."/>
            <person name="van Noort V."/>
            <person name="Lavigne R."/>
            <person name="De Mot R."/>
        </authorList>
    </citation>
    <scope>NUCLEOTIDE SEQUENCE [LARGE SCALE GENOMIC DNA]</scope>
    <source>
        <strain evidence="2 3">RW8P3</strain>
    </source>
</reference>
<organism evidence="2 3">
    <name type="scientific">Pseudomonas vanderleydeniana</name>
    <dbReference type="NCBI Taxonomy" id="2745495"/>
    <lineage>
        <taxon>Bacteria</taxon>
        <taxon>Pseudomonadati</taxon>
        <taxon>Pseudomonadota</taxon>
        <taxon>Gammaproteobacteria</taxon>
        <taxon>Pseudomonadales</taxon>
        <taxon>Pseudomonadaceae</taxon>
        <taxon>Pseudomonas</taxon>
    </lineage>
</organism>
<keyword evidence="3" id="KW-1185">Reference proteome</keyword>
<evidence type="ECO:0000313" key="2">
    <source>
        <dbReference type="EMBL" id="QXI25561.1"/>
    </source>
</evidence>
<name>A0A9E6PGD2_9PSED</name>
<feature type="region of interest" description="Disordered" evidence="1">
    <location>
        <begin position="1"/>
        <end position="31"/>
    </location>
</feature>
<reference evidence="2 3" key="2">
    <citation type="journal article" date="2021" name="Microorganisms">
        <title>The Ever-Expanding Pseudomonas Genus: Description of 43 New Species and Partition of the Pseudomonas putida Group.</title>
        <authorList>
            <person name="Girard L."/>
            <person name="Lood C."/>
            <person name="Hofte M."/>
            <person name="Vandamme P."/>
            <person name="Rokni-Zadeh H."/>
            <person name="van Noort V."/>
            <person name="Lavigne R."/>
            <person name="De Mot R."/>
        </authorList>
    </citation>
    <scope>NUCLEOTIDE SEQUENCE [LARGE SCALE GENOMIC DNA]</scope>
    <source>
        <strain evidence="2 3">RW8P3</strain>
    </source>
</reference>
<evidence type="ECO:0000313" key="3">
    <source>
        <dbReference type="Proteomes" id="UP000634530"/>
    </source>
</evidence>